<feature type="domain" description="HTH araC/xylS-type" evidence="5">
    <location>
        <begin position="234"/>
        <end position="338"/>
    </location>
</feature>
<feature type="transmembrane region" description="Helical" evidence="4">
    <location>
        <begin position="54"/>
        <end position="73"/>
    </location>
</feature>
<dbReference type="PANTHER" id="PTHR43280:SF29">
    <property type="entry name" value="ARAC-FAMILY TRANSCRIPTIONAL REGULATOR"/>
    <property type="match status" value="1"/>
</dbReference>
<proteinExistence type="predicted"/>
<name>A0ABY4KBW1_9FLAO</name>
<accession>A0ABY4KBW1</accession>
<evidence type="ECO:0000259" key="5">
    <source>
        <dbReference type="PROSITE" id="PS01124"/>
    </source>
</evidence>
<dbReference type="InterPro" id="IPR009057">
    <property type="entry name" value="Homeodomain-like_sf"/>
</dbReference>
<dbReference type="EMBL" id="CP096205">
    <property type="protein sequence ID" value="UPQ78267.1"/>
    <property type="molecule type" value="Genomic_DNA"/>
</dbReference>
<protein>
    <submittedName>
        <fullName evidence="6">AraC family transcriptional regulator</fullName>
    </submittedName>
</protein>
<keyword evidence="4" id="KW-1133">Transmembrane helix</keyword>
<keyword evidence="1" id="KW-0805">Transcription regulation</keyword>
<feature type="transmembrane region" description="Helical" evidence="4">
    <location>
        <begin position="20"/>
        <end position="42"/>
    </location>
</feature>
<dbReference type="SUPFAM" id="SSF46689">
    <property type="entry name" value="Homeodomain-like"/>
    <property type="match status" value="1"/>
</dbReference>
<gene>
    <name evidence="6" type="ORF">M0M57_11625</name>
</gene>
<dbReference type="RefSeq" id="WP_248433194.1">
    <property type="nucleotide sequence ID" value="NZ_CP096205.1"/>
</dbReference>
<dbReference type="InterPro" id="IPR018060">
    <property type="entry name" value="HTH_AraC"/>
</dbReference>
<keyword evidence="3" id="KW-0804">Transcription</keyword>
<keyword evidence="7" id="KW-1185">Reference proteome</keyword>
<keyword evidence="2" id="KW-0238">DNA-binding</keyword>
<sequence length="347" mass="40977">MNNTIAKIELNDDMNKLKEQFTQFAFFSFSLMFLLSFILTVTIEDNYRLLGSNIYYYFFSFVITIFIWVLLIRTKSNFDKFFKPIAFYVICNIIYLCLYHCHISLICFIYYIPILIISSALKKIKTTLFLALFFIILFFTIQPISYYFDITQPLTLPFDLQTTLIKYQLITVTIGLFFVIASLFFFYKVVSLERKRTNILNKKINAYTILTNSNKASCEGNLLNEPDKFEILYSEILALFESEKPYQNSEFTIKMLSKMLNTNHVYVSKTLNIKANKNFIIFVNEYRINQVLNDFDKRKYKKHTIESIYTNAGFSQQSTFNRVFKDLNGMTPSEYIEQVENNFSNVA</sequence>
<dbReference type="SMART" id="SM00342">
    <property type="entry name" value="HTH_ARAC"/>
    <property type="match status" value="1"/>
</dbReference>
<reference evidence="6" key="1">
    <citation type="submission" date="2022-04" db="EMBL/GenBank/DDBJ databases">
        <title>Consumption of N2O by Flavobacterium azooxidireducens sp. nov. isolated from Decomposing Leaf Litter of Phragmites australis (Cav.).</title>
        <authorList>
            <person name="Behrendt U."/>
            <person name="Spanner T."/>
            <person name="Augustin J."/>
            <person name="Horn M.A."/>
            <person name="Kolb S."/>
            <person name="Ulrich A."/>
        </authorList>
    </citation>
    <scope>NUCLEOTIDE SEQUENCE</scope>
    <source>
        <strain evidence="6">IGB 4-14</strain>
    </source>
</reference>
<dbReference type="Pfam" id="PF12833">
    <property type="entry name" value="HTH_18"/>
    <property type="match status" value="1"/>
</dbReference>
<feature type="transmembrane region" description="Helical" evidence="4">
    <location>
        <begin position="85"/>
        <end position="116"/>
    </location>
</feature>
<keyword evidence="4" id="KW-0472">Membrane</keyword>
<dbReference type="Gene3D" id="1.10.10.60">
    <property type="entry name" value="Homeodomain-like"/>
    <property type="match status" value="1"/>
</dbReference>
<evidence type="ECO:0000256" key="4">
    <source>
        <dbReference type="SAM" id="Phobius"/>
    </source>
</evidence>
<evidence type="ECO:0000313" key="6">
    <source>
        <dbReference type="EMBL" id="UPQ78267.1"/>
    </source>
</evidence>
<keyword evidence="4" id="KW-0812">Transmembrane</keyword>
<evidence type="ECO:0000256" key="1">
    <source>
        <dbReference type="ARBA" id="ARBA00023015"/>
    </source>
</evidence>
<evidence type="ECO:0000256" key="3">
    <source>
        <dbReference type="ARBA" id="ARBA00023163"/>
    </source>
</evidence>
<dbReference type="PROSITE" id="PS01124">
    <property type="entry name" value="HTH_ARAC_FAMILY_2"/>
    <property type="match status" value="1"/>
</dbReference>
<feature type="transmembrane region" description="Helical" evidence="4">
    <location>
        <begin position="168"/>
        <end position="187"/>
    </location>
</feature>
<dbReference type="Proteomes" id="UP000830583">
    <property type="component" value="Chromosome"/>
</dbReference>
<feature type="transmembrane region" description="Helical" evidence="4">
    <location>
        <begin position="128"/>
        <end position="148"/>
    </location>
</feature>
<evidence type="ECO:0000256" key="2">
    <source>
        <dbReference type="ARBA" id="ARBA00023125"/>
    </source>
</evidence>
<evidence type="ECO:0000313" key="7">
    <source>
        <dbReference type="Proteomes" id="UP000830583"/>
    </source>
</evidence>
<dbReference type="PANTHER" id="PTHR43280">
    <property type="entry name" value="ARAC-FAMILY TRANSCRIPTIONAL REGULATOR"/>
    <property type="match status" value="1"/>
</dbReference>
<organism evidence="6 7">
    <name type="scientific">Flavobacterium azooxidireducens</name>
    <dbReference type="NCBI Taxonomy" id="1871076"/>
    <lineage>
        <taxon>Bacteria</taxon>
        <taxon>Pseudomonadati</taxon>
        <taxon>Bacteroidota</taxon>
        <taxon>Flavobacteriia</taxon>
        <taxon>Flavobacteriales</taxon>
        <taxon>Flavobacteriaceae</taxon>
        <taxon>Flavobacterium</taxon>
    </lineage>
</organism>